<accession>A0ABS1Q4W7</accession>
<protein>
    <submittedName>
        <fullName evidence="1">MmcQ/YjbR family DNA-binding protein</fullName>
    </submittedName>
</protein>
<dbReference type="PANTHER" id="PTHR35145:SF1">
    <property type="entry name" value="CYTOPLASMIC PROTEIN"/>
    <property type="match status" value="1"/>
</dbReference>
<dbReference type="GO" id="GO:0003677">
    <property type="term" value="F:DNA binding"/>
    <property type="evidence" value="ECO:0007669"/>
    <property type="project" value="UniProtKB-KW"/>
</dbReference>
<keyword evidence="1" id="KW-0238">DNA-binding</keyword>
<dbReference type="InterPro" id="IPR038056">
    <property type="entry name" value="YjbR-like_sf"/>
</dbReference>
<dbReference type="InterPro" id="IPR058532">
    <property type="entry name" value="YjbR/MT2646/Rv2570-like"/>
</dbReference>
<evidence type="ECO:0000313" key="2">
    <source>
        <dbReference type="Proteomes" id="UP000621510"/>
    </source>
</evidence>
<dbReference type="EMBL" id="JAERRG010000031">
    <property type="protein sequence ID" value="MBL1119400.1"/>
    <property type="molecule type" value="Genomic_DNA"/>
</dbReference>
<keyword evidence="2" id="KW-1185">Reference proteome</keyword>
<dbReference type="Proteomes" id="UP000621510">
    <property type="component" value="Unassembled WGS sequence"/>
</dbReference>
<name>A0ABS1Q4W7_9ACTN</name>
<dbReference type="PANTHER" id="PTHR35145">
    <property type="entry name" value="CYTOPLASMIC PROTEIN-RELATED"/>
    <property type="match status" value="1"/>
</dbReference>
<gene>
    <name evidence="1" type="ORF">JK364_44660</name>
</gene>
<evidence type="ECO:0000313" key="1">
    <source>
        <dbReference type="EMBL" id="MBL1119400.1"/>
    </source>
</evidence>
<dbReference type="SUPFAM" id="SSF142906">
    <property type="entry name" value="YjbR-like"/>
    <property type="match status" value="1"/>
</dbReference>
<proteinExistence type="predicted"/>
<organism evidence="1 2">
    <name type="scientific">Streptomyces endocoffeicus</name>
    <dbReference type="NCBI Taxonomy" id="2898945"/>
    <lineage>
        <taxon>Bacteria</taxon>
        <taxon>Bacillati</taxon>
        <taxon>Actinomycetota</taxon>
        <taxon>Actinomycetes</taxon>
        <taxon>Kitasatosporales</taxon>
        <taxon>Streptomycetaceae</taxon>
        <taxon>Streptomyces</taxon>
    </lineage>
</organism>
<dbReference type="InterPro" id="IPR007351">
    <property type="entry name" value="YjbR"/>
</dbReference>
<comment type="caution">
    <text evidence="1">The sequence shown here is derived from an EMBL/GenBank/DDBJ whole genome shotgun (WGS) entry which is preliminary data.</text>
</comment>
<sequence>MGRAGLAVDLDARASRHPEVSTFKVAGKIFALTTLDARPLTVNLKCDPAEAGRLREGHPELIVPGWHMNKRHWNTVTVDGALPACRWRPRTPTASASACAPSNCPKAELHSEVRVERMEFEKVMGRASMYLIATWLLDGGAG</sequence>
<dbReference type="Gene3D" id="3.90.1150.30">
    <property type="match status" value="1"/>
</dbReference>
<dbReference type="Pfam" id="PF04237">
    <property type="entry name" value="YjbR"/>
    <property type="match status" value="1"/>
</dbReference>
<reference evidence="1 2" key="1">
    <citation type="submission" date="2021-01" db="EMBL/GenBank/DDBJ databases">
        <title>WGS of actinomycetes isolated from Thailand.</title>
        <authorList>
            <person name="Thawai C."/>
        </authorList>
    </citation>
    <scope>NUCLEOTIDE SEQUENCE [LARGE SCALE GENOMIC DNA]</scope>
    <source>
        <strain evidence="1 2">CA3R110</strain>
    </source>
</reference>